<organism evidence="8 9">
    <name type="scientific">Rhynchophorus ferrugineus</name>
    <name type="common">Red palm weevil</name>
    <name type="synonym">Curculio ferrugineus</name>
    <dbReference type="NCBI Taxonomy" id="354439"/>
    <lineage>
        <taxon>Eukaryota</taxon>
        <taxon>Metazoa</taxon>
        <taxon>Ecdysozoa</taxon>
        <taxon>Arthropoda</taxon>
        <taxon>Hexapoda</taxon>
        <taxon>Insecta</taxon>
        <taxon>Pterygota</taxon>
        <taxon>Neoptera</taxon>
        <taxon>Endopterygota</taxon>
        <taxon>Coleoptera</taxon>
        <taxon>Polyphaga</taxon>
        <taxon>Cucujiformia</taxon>
        <taxon>Curculionidae</taxon>
        <taxon>Dryophthorinae</taxon>
        <taxon>Rhynchophorus</taxon>
    </lineage>
</organism>
<dbReference type="SMART" id="SM00320">
    <property type="entry name" value="WD40"/>
    <property type="match status" value="5"/>
</dbReference>
<dbReference type="InterPro" id="IPR001680">
    <property type="entry name" value="WD40_rpt"/>
</dbReference>
<dbReference type="GO" id="GO:0006364">
    <property type="term" value="P:rRNA processing"/>
    <property type="evidence" value="ECO:0007669"/>
    <property type="project" value="UniProtKB-KW"/>
</dbReference>
<dbReference type="OrthoDB" id="1935146at2759"/>
<dbReference type="GO" id="GO:0032040">
    <property type="term" value="C:small-subunit processome"/>
    <property type="evidence" value="ECO:0007669"/>
    <property type="project" value="TreeGrafter"/>
</dbReference>
<evidence type="ECO:0000256" key="2">
    <source>
        <dbReference type="ARBA" id="ARBA00022552"/>
    </source>
</evidence>
<name>A0A834I6G0_RHYFE</name>
<keyword evidence="5" id="KW-0539">Nucleus</keyword>
<evidence type="ECO:0000313" key="8">
    <source>
        <dbReference type="EMBL" id="KAF7272305.1"/>
    </source>
</evidence>
<dbReference type="InterPro" id="IPR015943">
    <property type="entry name" value="WD40/YVTN_repeat-like_dom_sf"/>
</dbReference>
<reference evidence="8" key="1">
    <citation type="submission" date="2020-08" db="EMBL/GenBank/DDBJ databases">
        <title>Genome sequencing and assembly of the red palm weevil Rhynchophorus ferrugineus.</title>
        <authorList>
            <person name="Dias G.B."/>
            <person name="Bergman C.M."/>
            <person name="Manee M."/>
        </authorList>
    </citation>
    <scope>NUCLEOTIDE SEQUENCE</scope>
    <source>
        <strain evidence="8">AA-2017</strain>
        <tissue evidence="8">Whole larva</tissue>
    </source>
</reference>
<evidence type="ECO:0008006" key="10">
    <source>
        <dbReference type="Google" id="ProtNLM"/>
    </source>
</evidence>
<dbReference type="GO" id="GO:0034388">
    <property type="term" value="C:Pwp2p-containing subcomplex of 90S preribosome"/>
    <property type="evidence" value="ECO:0007669"/>
    <property type="project" value="TreeGrafter"/>
</dbReference>
<dbReference type="Proteomes" id="UP000625711">
    <property type="component" value="Unassembled WGS sequence"/>
</dbReference>
<evidence type="ECO:0000256" key="5">
    <source>
        <dbReference type="ARBA" id="ARBA00023242"/>
    </source>
</evidence>
<dbReference type="EMBL" id="JAACXV010013787">
    <property type="protein sequence ID" value="KAF7272305.1"/>
    <property type="molecule type" value="Genomic_DNA"/>
</dbReference>
<proteinExistence type="inferred from homology"/>
<keyword evidence="3" id="KW-0853">WD repeat</keyword>
<dbReference type="AlphaFoldDB" id="A0A834I6G0"/>
<evidence type="ECO:0000256" key="1">
    <source>
        <dbReference type="ARBA" id="ARBA00004604"/>
    </source>
</evidence>
<gene>
    <name evidence="8" type="ORF">GWI33_014906</name>
</gene>
<comment type="caution">
    <text evidence="8">The sequence shown here is derived from an EMBL/GenBank/DDBJ whole genome shotgun (WGS) entry which is preliminary data.</text>
</comment>
<dbReference type="Gene3D" id="2.130.10.10">
    <property type="entry name" value="YVTN repeat-like/Quinoprotein amine dehydrogenase"/>
    <property type="match status" value="1"/>
</dbReference>
<comment type="similarity">
    <text evidence="6">Belongs to the WD repeat UTP18 family.</text>
</comment>
<dbReference type="SUPFAM" id="SSF50978">
    <property type="entry name" value="WD40 repeat-like"/>
    <property type="match status" value="1"/>
</dbReference>
<dbReference type="PANTHER" id="PTHR18359">
    <property type="entry name" value="WD-REPEAT PROTEIN-RELATED"/>
    <property type="match status" value="1"/>
</dbReference>
<dbReference type="InterPro" id="IPR036322">
    <property type="entry name" value="WD40_repeat_dom_sf"/>
</dbReference>
<feature type="region of interest" description="Disordered" evidence="7">
    <location>
        <begin position="1"/>
        <end position="27"/>
    </location>
</feature>
<evidence type="ECO:0000256" key="6">
    <source>
        <dbReference type="ARBA" id="ARBA00025767"/>
    </source>
</evidence>
<feature type="compositionally biased region" description="Basic residues" evidence="7">
    <location>
        <begin position="1"/>
        <end position="10"/>
    </location>
</feature>
<evidence type="ECO:0000256" key="4">
    <source>
        <dbReference type="ARBA" id="ARBA00022737"/>
    </source>
</evidence>
<protein>
    <recommendedName>
        <fullName evidence="10">U3 small nucleolar RNA-associated protein 18-like protein</fullName>
    </recommendedName>
</protein>
<dbReference type="PANTHER" id="PTHR18359:SF0">
    <property type="entry name" value="U3 SMALL NUCLEOLAR RNA-ASSOCIATED PROTEIN 18 HOMOLOG"/>
    <property type="match status" value="1"/>
</dbReference>
<keyword evidence="9" id="KW-1185">Reference proteome</keyword>
<keyword evidence="4" id="KW-0677">Repeat</keyword>
<evidence type="ECO:0000313" key="9">
    <source>
        <dbReference type="Proteomes" id="UP000625711"/>
    </source>
</evidence>
<keyword evidence="2" id="KW-0698">rRNA processing</keyword>
<evidence type="ECO:0000256" key="7">
    <source>
        <dbReference type="SAM" id="MobiDB-lite"/>
    </source>
</evidence>
<feature type="region of interest" description="Disordered" evidence="7">
    <location>
        <begin position="63"/>
        <end position="91"/>
    </location>
</feature>
<evidence type="ECO:0000256" key="3">
    <source>
        <dbReference type="ARBA" id="ARBA00022574"/>
    </source>
</evidence>
<accession>A0A834I6G0</accession>
<comment type="subcellular location">
    <subcellularLocation>
        <location evidence="1">Nucleus</location>
        <location evidence="1">Nucleolus</location>
    </subcellularLocation>
</comment>
<dbReference type="InterPro" id="IPR045161">
    <property type="entry name" value="Utp18"/>
</dbReference>
<sequence>MFKQKRKRKHAVIDTNAAESGSDDLIPPKEKVHIRDVEDEESHILFGDSKSFLKSLEEAAKEPVQAGVTVDSGIESGTSEEDIPERKPAWTDEDDAGIDVRAALKSQSRKLPLGGINSLDNKYSDLLKHKYETIVGTPSWASLHKPKSEPDDDILHSAGFIQKSTATTLPSKLLEFKKIKDLNCETYTEGPYINSVEFHPTSSVGLVAGNKGIATLFAVDGKRNNKLHSVAFEKYPIFCSKFVKGGDEIILGSRHQHIFSYDLIASKALRYKLPTGVTQCKKFVVSPDTQYFAVVGKWGEIHIFSSITKDKLVTLQQNSDVTALEFNAKGNMLFGHSDTGVVTVWDMNMRRVRHKFADEGCLQGTALAASSSNQFLATGSAQGIVNLYNMEDVLKTNNPKPHKTIYNLTTSISDVTFNSSSEMLSLFSSEIKNSVKMYHIRSNSVFSNFPPFESKLGHINCVSFSPGSGFLALGNRKSVVSLFRLKHFKNY</sequence>